<gene>
    <name evidence="1" type="primary">GDB1</name>
    <name evidence="1" type="ORF">LOY88_006515</name>
</gene>
<organism evidence="1">
    <name type="scientific">Ophidiomyces ophidiicola</name>
    <dbReference type="NCBI Taxonomy" id="1387563"/>
    <lineage>
        <taxon>Eukaryota</taxon>
        <taxon>Fungi</taxon>
        <taxon>Dikarya</taxon>
        <taxon>Ascomycota</taxon>
        <taxon>Pezizomycotina</taxon>
        <taxon>Eurotiomycetes</taxon>
        <taxon>Eurotiomycetidae</taxon>
        <taxon>Onygenales</taxon>
        <taxon>Onygenaceae</taxon>
        <taxon>Ophidiomyces</taxon>
    </lineage>
</organism>
<evidence type="ECO:0000313" key="1">
    <source>
        <dbReference type="EMBL" id="KAI2381874.1"/>
    </source>
</evidence>
<accession>A0ACB8UMR7</accession>
<comment type="caution">
    <text evidence="1">The sequence shown here is derived from an EMBL/GenBank/DDBJ whole genome shotgun (WGS) entry which is preliminary data.</text>
</comment>
<sequence length="1517" mass="170790">MATQVYLLPLNDDGAPAVPGGYIFLPPPSDPPYLLQFLVEGSSQVCRKGSLWTNIPPPGQSFDSGTFTEFELIIDNGLAPEFNRELKINIPITCAGAFSFYITYSSLPQLSDSNSPSPSFQIRTDTYYIDVCPDIRLNGKHMPVDSLSIFSVISKFMGQYPTDWVKHLEGIGRRGYNVVHFTPLMKRGSSDSPYSIFNQLEFDPSTFPNGEKDITDMVEKMEKDYGLLALTDVVWNHTAHNSQWLQEHPEAGYSTATAPWLEAAFDLDDALLGFGNDLESIGLPTVFNSTEDLQSVIKQIKPHVIEKIKLWEFYVLDVKRDSKAIVDAWKSGQVEYPKGGFGEVGVGGLSQIREWTCETQAAFLRDKALENGGQIIGRYDRKINPKIGASLLTALYGRYGTMGDIEEIKGNISKILDVLNLPLFEEFDRDVSDICNQLFNRTKYLRLDEHGPRLGPVTPQNPLIETYFTRLPLNDNTAHHNPKALALVNNGWVWNADALIDNAGPNSRSYLKREVIVWGDCVKLRYGKSPEDNPFLWDYMKKYTTLMATHFAGFRIDNCHSTPLPVAEYLLHEARRIRPNLMVYAELFTGSEEMDYLFTKRLGLTALIREAMQAWSTAELSRLVHRHGGRPIGSFDSSLLSTWSQKDDNFSNRHIRPSTVHALFMDCTHDNEMPTQKRDPRDTLPNAALVAMCASAIGSVMGYDEIYPEHINIVSEKRLYKSVFSDSEIQGVTGHGGIGAVKKVLNKLHTEMAIDEYDETYIHHEGEYITIHRVHPHTRRGFLLVAHTAFSSEAANKTLPPVHLGGTKARLLGTWTLEVDNESSTLKSITSDKMILRGLPSVVSELSGVQLEEKGNDTFVHIPSHFPPGSIALIETYIQEADLPASLSDFITSGADEAFQSIDLAGLNFVLYRCDSEERDSSDGKDGVYNIPNFGPLVYAGLQGWWSILEDIIRKNDLGHPLCDNLREGPWALDFVVGRMRRVIAQQGYTMLEEPAKWLEDRMNAVRRVPSFLLPKYFAIIMKTAYDAACRRAIQALGVILEHDQHFIHELALVSIQQLGLVKSASLYPHTHVPCLAAGLPHFATDWARCWGRDVFISLRGLLLVTGRFNDAKEHIIAFASVLKHGMIPNLLSSGKSPRYNSRDSIWFFLQAIQDYALIVPGGIQILKQEVSRRFLPYDDTWFPFDDERAYSQKSTIADVIQEVFQRHASGISFREYNAGPDLDMQMSSEGFQMDIKVDWNTGMIFGGNRWNCGTWMDKMGESDKAGSKGYPGTPRDGAPVEITGLVYSALRWVSGLGKRGLYAHDSVDIGPGRKVTFQSWAEKIKSNFEKCYYVPISPEEDSQFDVDPKYISRRGIYKDIYQSGNPSDDYQLRPNFSIAMVTASELFDSRRAFHALTTCDTVLRGPMGMATLDPSDPNYRPYYNNSEDSNDFATSKGRNYHQGPEWVWPTGYFLRATLKFALSTDKSHQFLMDIYQQIAIRLRGCRRALRDSMWKGLTELTNRNGELCPDSVSTRG</sequence>
<protein>
    <submittedName>
        <fullName evidence="1">Bifunctional 4-alpha-glucanotransferase/amylo-alpha-1,6-glucosidase</fullName>
    </submittedName>
</protein>
<proteinExistence type="predicted"/>
<dbReference type="EMBL" id="JALBCA010000161">
    <property type="protein sequence ID" value="KAI2381874.1"/>
    <property type="molecule type" value="Genomic_DNA"/>
</dbReference>
<reference evidence="1" key="1">
    <citation type="journal article" date="2022" name="bioRxiv">
        <title>Population genetic analysis of Ophidiomyces ophidiicola, the causative agent of snake fungal disease, indicates recent introductions to the USA.</title>
        <authorList>
            <person name="Ladner J.T."/>
            <person name="Palmer J.M."/>
            <person name="Ettinger C.L."/>
            <person name="Stajich J.E."/>
            <person name="Farrell T.M."/>
            <person name="Glorioso B.M."/>
            <person name="Lawson B."/>
            <person name="Price S.J."/>
            <person name="Stengle A.G."/>
            <person name="Grear D.A."/>
            <person name="Lorch J.M."/>
        </authorList>
    </citation>
    <scope>NUCLEOTIDE SEQUENCE</scope>
    <source>
        <strain evidence="1">NWHC 24266-5</strain>
    </source>
</reference>
<name>A0ACB8UMR7_9EURO</name>